<evidence type="ECO:0000313" key="13">
    <source>
        <dbReference type="EMBL" id="KJB34356.1"/>
    </source>
</evidence>
<dbReference type="CDD" id="cd11072">
    <property type="entry name" value="CYP71-like"/>
    <property type="match status" value="1"/>
</dbReference>
<dbReference type="PROSITE" id="PS00086">
    <property type="entry name" value="CYTOCHROME_P450"/>
    <property type="match status" value="1"/>
</dbReference>
<dbReference type="FunFam" id="1.10.630.10:FF:000011">
    <property type="entry name" value="Cytochrome P450 83B1"/>
    <property type="match status" value="1"/>
</dbReference>
<evidence type="ECO:0000256" key="3">
    <source>
        <dbReference type="ARBA" id="ARBA00010617"/>
    </source>
</evidence>
<dbReference type="Gramene" id="KJB34356">
    <property type="protein sequence ID" value="KJB34356"/>
    <property type="gene ID" value="B456_006G061800"/>
</dbReference>
<reference evidence="13 14" key="1">
    <citation type="journal article" date="2012" name="Nature">
        <title>Repeated polyploidization of Gossypium genomes and the evolution of spinnable cotton fibres.</title>
        <authorList>
            <person name="Paterson A.H."/>
            <person name="Wendel J.F."/>
            <person name="Gundlach H."/>
            <person name="Guo H."/>
            <person name="Jenkins J."/>
            <person name="Jin D."/>
            <person name="Llewellyn D."/>
            <person name="Showmaker K.C."/>
            <person name="Shu S."/>
            <person name="Udall J."/>
            <person name="Yoo M.J."/>
            <person name="Byers R."/>
            <person name="Chen W."/>
            <person name="Doron-Faigenboim A."/>
            <person name="Duke M.V."/>
            <person name="Gong L."/>
            <person name="Grimwood J."/>
            <person name="Grover C."/>
            <person name="Grupp K."/>
            <person name="Hu G."/>
            <person name="Lee T.H."/>
            <person name="Li J."/>
            <person name="Lin L."/>
            <person name="Liu T."/>
            <person name="Marler B.S."/>
            <person name="Page J.T."/>
            <person name="Roberts A.W."/>
            <person name="Romanel E."/>
            <person name="Sanders W.S."/>
            <person name="Szadkowski E."/>
            <person name="Tan X."/>
            <person name="Tang H."/>
            <person name="Xu C."/>
            <person name="Wang J."/>
            <person name="Wang Z."/>
            <person name="Zhang D."/>
            <person name="Zhang L."/>
            <person name="Ashrafi H."/>
            <person name="Bedon F."/>
            <person name="Bowers J.E."/>
            <person name="Brubaker C.L."/>
            <person name="Chee P.W."/>
            <person name="Das S."/>
            <person name="Gingle A.R."/>
            <person name="Haigler C.H."/>
            <person name="Harker D."/>
            <person name="Hoffmann L.V."/>
            <person name="Hovav R."/>
            <person name="Jones D.C."/>
            <person name="Lemke C."/>
            <person name="Mansoor S."/>
            <person name="ur Rahman M."/>
            <person name="Rainville L.N."/>
            <person name="Rambani A."/>
            <person name="Reddy U.K."/>
            <person name="Rong J.K."/>
            <person name="Saranga Y."/>
            <person name="Scheffler B.E."/>
            <person name="Scheffler J.A."/>
            <person name="Stelly D.M."/>
            <person name="Triplett B.A."/>
            <person name="Van Deynze A."/>
            <person name="Vaslin M.F."/>
            <person name="Waghmare V.N."/>
            <person name="Walford S.A."/>
            <person name="Wright R.J."/>
            <person name="Zaki E.A."/>
            <person name="Zhang T."/>
            <person name="Dennis E.S."/>
            <person name="Mayer K.F."/>
            <person name="Peterson D.G."/>
            <person name="Rokhsar D.S."/>
            <person name="Wang X."/>
            <person name="Schmutz J."/>
        </authorList>
    </citation>
    <scope>NUCLEOTIDE SEQUENCE [LARGE SCALE GENOMIC DNA]</scope>
</reference>
<dbReference type="eggNOG" id="KOG0156">
    <property type="taxonomic scope" value="Eukaryota"/>
</dbReference>
<keyword evidence="6 11" id="KW-0560">Oxidoreductase</keyword>
<organism evidence="13 14">
    <name type="scientific">Gossypium raimondii</name>
    <name type="common">Peruvian cotton</name>
    <name type="synonym">Gossypium klotzschianum subsp. raimondii</name>
    <dbReference type="NCBI Taxonomy" id="29730"/>
    <lineage>
        <taxon>Eukaryota</taxon>
        <taxon>Viridiplantae</taxon>
        <taxon>Streptophyta</taxon>
        <taxon>Embryophyta</taxon>
        <taxon>Tracheophyta</taxon>
        <taxon>Spermatophyta</taxon>
        <taxon>Magnoliopsida</taxon>
        <taxon>eudicotyledons</taxon>
        <taxon>Gunneridae</taxon>
        <taxon>Pentapetalae</taxon>
        <taxon>rosids</taxon>
        <taxon>malvids</taxon>
        <taxon>Malvales</taxon>
        <taxon>Malvaceae</taxon>
        <taxon>Malvoideae</taxon>
        <taxon>Gossypium</taxon>
    </lineage>
</organism>
<evidence type="ECO:0000256" key="12">
    <source>
        <dbReference type="SAM" id="Phobius"/>
    </source>
</evidence>
<evidence type="ECO:0000256" key="5">
    <source>
        <dbReference type="ARBA" id="ARBA00022723"/>
    </source>
</evidence>
<evidence type="ECO:0000256" key="1">
    <source>
        <dbReference type="ARBA" id="ARBA00001971"/>
    </source>
</evidence>
<keyword evidence="7 10" id="KW-0408">Iron</keyword>
<dbReference type="STRING" id="29730.A0A0D2RXY0"/>
<dbReference type="OrthoDB" id="2789670at2759"/>
<comment type="subcellular location">
    <subcellularLocation>
        <location evidence="2">Membrane</location>
    </subcellularLocation>
</comment>
<evidence type="ECO:0000313" key="14">
    <source>
        <dbReference type="Proteomes" id="UP000032304"/>
    </source>
</evidence>
<evidence type="ECO:0000256" key="11">
    <source>
        <dbReference type="RuleBase" id="RU000461"/>
    </source>
</evidence>
<evidence type="ECO:0000256" key="8">
    <source>
        <dbReference type="ARBA" id="ARBA00023033"/>
    </source>
</evidence>
<dbReference type="Pfam" id="PF00067">
    <property type="entry name" value="p450"/>
    <property type="match status" value="1"/>
</dbReference>
<keyword evidence="12" id="KW-0812">Transmembrane</keyword>
<dbReference type="GO" id="GO:0005506">
    <property type="term" value="F:iron ion binding"/>
    <property type="evidence" value="ECO:0007669"/>
    <property type="project" value="InterPro"/>
</dbReference>
<evidence type="ECO:0008006" key="15">
    <source>
        <dbReference type="Google" id="ProtNLM"/>
    </source>
</evidence>
<comment type="cofactor">
    <cofactor evidence="1 10">
        <name>heme</name>
        <dbReference type="ChEBI" id="CHEBI:30413"/>
    </cofactor>
</comment>
<dbReference type="PANTHER" id="PTHR47943">
    <property type="entry name" value="CYTOCHROME P450 93A3-LIKE"/>
    <property type="match status" value="1"/>
</dbReference>
<dbReference type="InterPro" id="IPR002401">
    <property type="entry name" value="Cyt_P450_E_grp-I"/>
</dbReference>
<comment type="similarity">
    <text evidence="3 11">Belongs to the cytochrome P450 family.</text>
</comment>
<dbReference type="GO" id="GO:0004497">
    <property type="term" value="F:monooxygenase activity"/>
    <property type="evidence" value="ECO:0007669"/>
    <property type="project" value="UniProtKB-KW"/>
</dbReference>
<dbReference type="PRINTS" id="PR00463">
    <property type="entry name" value="EP450I"/>
</dbReference>
<dbReference type="SUPFAM" id="SSF48264">
    <property type="entry name" value="Cytochrome P450"/>
    <property type="match status" value="1"/>
</dbReference>
<dbReference type="EMBL" id="CM001745">
    <property type="protein sequence ID" value="KJB34356.1"/>
    <property type="molecule type" value="Genomic_DNA"/>
</dbReference>
<dbReference type="PRINTS" id="PR00385">
    <property type="entry name" value="P450"/>
</dbReference>
<keyword evidence="4 10" id="KW-0349">Heme</keyword>
<dbReference type="PANTHER" id="PTHR47943:SF9">
    <property type="entry name" value="CYTOCHROME P450"/>
    <property type="match status" value="1"/>
</dbReference>
<accession>A0A0D2RXY0</accession>
<dbReference type="AlphaFoldDB" id="A0A0D2RXY0"/>
<dbReference type="GO" id="GO:0016705">
    <property type="term" value="F:oxidoreductase activity, acting on paired donors, with incorporation or reduction of molecular oxygen"/>
    <property type="evidence" value="ECO:0007669"/>
    <property type="project" value="InterPro"/>
</dbReference>
<gene>
    <name evidence="13" type="ORF">B456_006G061800</name>
</gene>
<dbReference type="Gene3D" id="1.10.630.10">
    <property type="entry name" value="Cytochrome P450"/>
    <property type="match status" value="1"/>
</dbReference>
<dbReference type="GO" id="GO:0020037">
    <property type="term" value="F:heme binding"/>
    <property type="evidence" value="ECO:0007669"/>
    <property type="project" value="InterPro"/>
</dbReference>
<evidence type="ECO:0000256" key="2">
    <source>
        <dbReference type="ARBA" id="ARBA00004370"/>
    </source>
</evidence>
<proteinExistence type="inferred from homology"/>
<protein>
    <recommendedName>
        <fullName evidence="15">Cytochrome P450</fullName>
    </recommendedName>
</protein>
<feature type="transmembrane region" description="Helical" evidence="12">
    <location>
        <begin position="6"/>
        <end position="26"/>
    </location>
</feature>
<dbReference type="GO" id="GO:0016020">
    <property type="term" value="C:membrane"/>
    <property type="evidence" value="ECO:0007669"/>
    <property type="project" value="UniProtKB-SubCell"/>
</dbReference>
<keyword evidence="8 11" id="KW-0503">Monooxygenase</keyword>
<sequence>MALSAATLLTALAVLCSFFYILFYISSSKNGKGKGKGKAIPGPRPLPIIGNLHMLGMLPHQSLYHLAKKYGPMMSIRLGVVPTVVVSSPQAAEIFLKTHDAVFASRPRLQVLELIYNGKRGIAFTELGSYWRSVRKICNMTIFTASKIESFASTRKEVLAHFIESLKEAASAKEVVNISKKIGALNEEMTLRMVLGNVKKYQGFNLKELIDELTHIAGAFNLADVVPFLGAFDLQGLKARTTKLGEKLDKALETIIDDHEQHKQDDFVGTLLKELNQPMNNDGDIMDRNSIKAITIDMMVGALDTSAATLEWALSELLRHPRVLLKLQQELESIVGNKRMVEENDLPKLEYLDMVVKEIFRLHPVAPLLVPRESVEDIIIDGCYIPKQSRVLVNIWAMGRDPNTWSNNAEEFFPERFIDSNIDLHGHDFELIPFGAGRRLCPGKKLGLITVKLILAQLLHCFNWELPSGMSPNELDMTENFGVSLPRKINLCVKPTYRM</sequence>
<feature type="binding site" description="axial binding residue" evidence="10">
    <location>
        <position position="441"/>
    </location>
    <ligand>
        <name>heme</name>
        <dbReference type="ChEBI" id="CHEBI:30413"/>
    </ligand>
    <ligandPart>
        <name>Fe</name>
        <dbReference type="ChEBI" id="CHEBI:18248"/>
    </ligandPart>
</feature>
<keyword evidence="5 10" id="KW-0479">Metal-binding</keyword>
<evidence type="ECO:0000256" key="6">
    <source>
        <dbReference type="ARBA" id="ARBA00023002"/>
    </source>
</evidence>
<keyword evidence="12" id="KW-1133">Transmembrane helix</keyword>
<evidence type="ECO:0000256" key="4">
    <source>
        <dbReference type="ARBA" id="ARBA00022617"/>
    </source>
</evidence>
<dbReference type="Proteomes" id="UP000032304">
    <property type="component" value="Chromosome 6"/>
</dbReference>
<keyword evidence="14" id="KW-1185">Reference proteome</keyword>
<dbReference type="InterPro" id="IPR036396">
    <property type="entry name" value="Cyt_P450_sf"/>
</dbReference>
<dbReference type="OMA" id="IERTHIK"/>
<dbReference type="InterPro" id="IPR017972">
    <property type="entry name" value="Cyt_P450_CS"/>
</dbReference>
<dbReference type="InterPro" id="IPR001128">
    <property type="entry name" value="Cyt_P450"/>
</dbReference>
<evidence type="ECO:0000256" key="7">
    <source>
        <dbReference type="ARBA" id="ARBA00023004"/>
    </source>
</evidence>
<name>A0A0D2RXY0_GOSRA</name>
<evidence type="ECO:0000256" key="9">
    <source>
        <dbReference type="ARBA" id="ARBA00023136"/>
    </source>
</evidence>
<evidence type="ECO:0000256" key="10">
    <source>
        <dbReference type="PIRSR" id="PIRSR602401-1"/>
    </source>
</evidence>
<dbReference type="KEGG" id="gra:105798684"/>
<keyword evidence="9 12" id="KW-0472">Membrane</keyword>